<reference evidence="2" key="1">
    <citation type="submission" date="2017-09" db="EMBL/GenBank/DDBJ databases">
        <title>Depth-based differentiation of microbial function through sediment-hosted aquifers and enrichment of novel symbionts in the deep terrestrial subsurface.</title>
        <authorList>
            <person name="Probst A.J."/>
            <person name="Ladd B."/>
            <person name="Jarett J.K."/>
            <person name="Geller-Mcgrath D.E."/>
            <person name="Sieber C.M.K."/>
            <person name="Emerson J.B."/>
            <person name="Anantharaman K."/>
            <person name="Thomas B.C."/>
            <person name="Malmstrom R."/>
            <person name="Stieglmeier M."/>
            <person name="Klingl A."/>
            <person name="Woyke T."/>
            <person name="Ryan C.M."/>
            <person name="Banfield J.F."/>
        </authorList>
    </citation>
    <scope>NUCLEOTIDE SEQUENCE [LARGE SCALE GENOMIC DNA]</scope>
</reference>
<dbReference type="AlphaFoldDB" id="A0A2M7XDZ2"/>
<dbReference type="Proteomes" id="UP000231263">
    <property type="component" value="Unassembled WGS sequence"/>
</dbReference>
<sequence>MAKQGKKSRLLGGLLAVASGIIHILSLPPVRNYIWSSVMKKGENVIDVKVKESTKKKGWFR</sequence>
<organism evidence="1 2">
    <name type="scientific">Candidatus Uhrbacteria bacterium CG_4_9_14_3_um_filter_41_35</name>
    <dbReference type="NCBI Taxonomy" id="1975034"/>
    <lineage>
        <taxon>Bacteria</taxon>
        <taxon>Candidatus Uhriibacteriota</taxon>
    </lineage>
</organism>
<name>A0A2M7XDZ2_9BACT</name>
<comment type="caution">
    <text evidence="1">The sequence shown here is derived from an EMBL/GenBank/DDBJ whole genome shotgun (WGS) entry which is preliminary data.</text>
</comment>
<accession>A0A2M7XDZ2</accession>
<dbReference type="EMBL" id="PFWT01000017">
    <property type="protein sequence ID" value="PJA46110.1"/>
    <property type="molecule type" value="Genomic_DNA"/>
</dbReference>
<proteinExistence type="predicted"/>
<protein>
    <submittedName>
        <fullName evidence="1">Uncharacterized protein</fullName>
    </submittedName>
</protein>
<evidence type="ECO:0000313" key="1">
    <source>
        <dbReference type="EMBL" id="PJA46110.1"/>
    </source>
</evidence>
<gene>
    <name evidence="1" type="ORF">CO173_03660</name>
</gene>
<evidence type="ECO:0000313" key="2">
    <source>
        <dbReference type="Proteomes" id="UP000231263"/>
    </source>
</evidence>